<dbReference type="Proteomes" id="UP000070456">
    <property type="component" value="Unassembled WGS sequence"/>
</dbReference>
<dbReference type="Pfam" id="PF02738">
    <property type="entry name" value="MoCoBD_1"/>
    <property type="match status" value="1"/>
</dbReference>
<dbReference type="InterPro" id="IPR008274">
    <property type="entry name" value="AldOxase/xan_DH_MoCoBD1"/>
</dbReference>
<dbReference type="InterPro" id="IPR016208">
    <property type="entry name" value="Ald_Oxase/xanthine_DH-like"/>
</dbReference>
<dbReference type="GO" id="GO:0005506">
    <property type="term" value="F:iron ion binding"/>
    <property type="evidence" value="ECO:0007669"/>
    <property type="project" value="InterPro"/>
</dbReference>
<proteinExistence type="predicted"/>
<dbReference type="GO" id="GO:0050138">
    <property type="term" value="F:nicotinate dehydrogenase activity"/>
    <property type="evidence" value="ECO:0007669"/>
    <property type="project" value="UniProtKB-EC"/>
</dbReference>
<dbReference type="OrthoDB" id="9759099at2"/>
<dbReference type="SUPFAM" id="SSF54665">
    <property type="entry name" value="CO dehydrogenase molybdoprotein N-domain-like"/>
    <property type="match status" value="1"/>
</dbReference>
<dbReference type="InterPro" id="IPR037165">
    <property type="entry name" value="AldOxase/xan_DH_Mopterin-bd_sf"/>
</dbReference>
<dbReference type="Pfam" id="PF01315">
    <property type="entry name" value="Ald_Xan_dh_C"/>
    <property type="match status" value="1"/>
</dbReference>
<dbReference type="InterPro" id="IPR000674">
    <property type="entry name" value="Ald_Oxase/Xan_DH_a/b"/>
</dbReference>
<dbReference type="RefSeq" id="WP_068556475.1">
    <property type="nucleotide sequence ID" value="NZ_LOEE01000041.1"/>
</dbReference>
<organism evidence="2 3">
    <name type="scientific">Thermotalea metallivorans</name>
    <dbReference type="NCBI Taxonomy" id="520762"/>
    <lineage>
        <taxon>Bacteria</taxon>
        <taxon>Bacillati</taxon>
        <taxon>Bacillota</taxon>
        <taxon>Clostridia</taxon>
        <taxon>Peptostreptococcales</taxon>
        <taxon>Thermotaleaceae</taxon>
        <taxon>Thermotalea</taxon>
    </lineage>
</organism>
<comment type="caution">
    <text evidence="2">The sequence shown here is derived from an EMBL/GenBank/DDBJ whole genome shotgun (WGS) entry which is preliminary data.</text>
</comment>
<dbReference type="PANTHER" id="PTHR11908:SF157">
    <property type="entry name" value="XANTHINE DEHYDROGENASE SUBUNIT D-RELATED"/>
    <property type="match status" value="1"/>
</dbReference>
<dbReference type="PANTHER" id="PTHR11908">
    <property type="entry name" value="XANTHINE DEHYDROGENASE"/>
    <property type="match status" value="1"/>
</dbReference>
<name>A0A140L3H0_9FIRM</name>
<dbReference type="InterPro" id="IPR036856">
    <property type="entry name" value="Ald_Oxase/Xan_DH_a/b_sf"/>
</dbReference>
<evidence type="ECO:0000313" key="2">
    <source>
        <dbReference type="EMBL" id="KXG75095.1"/>
    </source>
</evidence>
<dbReference type="EC" id="1.17.1.5" evidence="2"/>
<dbReference type="AlphaFoldDB" id="A0A140L3H0"/>
<evidence type="ECO:0000313" key="3">
    <source>
        <dbReference type="Proteomes" id="UP000070456"/>
    </source>
</evidence>
<gene>
    <name evidence="2" type="primary">ndhL</name>
    <name evidence="2" type="ORF">AN619_19210</name>
</gene>
<dbReference type="PATRIC" id="fig|520762.4.peg.2127"/>
<dbReference type="SMART" id="SM01008">
    <property type="entry name" value="Ald_Xan_dh_C"/>
    <property type="match status" value="1"/>
</dbReference>
<dbReference type="Gene3D" id="3.30.365.10">
    <property type="entry name" value="Aldehyde oxidase/xanthine dehydrogenase, molybdopterin binding domain"/>
    <property type="match status" value="3"/>
</dbReference>
<protein>
    <submittedName>
        <fullName evidence="2">Nicotinate dehydrogenase large molybdopterin subunit</fullName>
        <ecNumber evidence="2">1.17.1.5</ecNumber>
    </submittedName>
</protein>
<evidence type="ECO:0000259" key="1">
    <source>
        <dbReference type="SMART" id="SM01008"/>
    </source>
</evidence>
<dbReference type="Gene3D" id="3.90.1170.50">
    <property type="entry name" value="Aldehyde oxidase/xanthine dehydrogenase, a/b hammerhead"/>
    <property type="match status" value="1"/>
</dbReference>
<dbReference type="SUPFAM" id="SSF56003">
    <property type="entry name" value="Molybdenum cofactor-binding domain"/>
    <property type="match status" value="1"/>
</dbReference>
<dbReference type="STRING" id="520762.AN619_19210"/>
<keyword evidence="2" id="KW-0560">Oxidoreductase</keyword>
<dbReference type="EMBL" id="LOEE01000041">
    <property type="protein sequence ID" value="KXG75095.1"/>
    <property type="molecule type" value="Genomic_DNA"/>
</dbReference>
<keyword evidence="3" id="KW-1185">Reference proteome</keyword>
<accession>A0A140L3H0</accession>
<feature type="domain" description="Aldehyde oxidase/xanthine dehydrogenase a/b hammerhead" evidence="1">
    <location>
        <begin position="21"/>
        <end position="126"/>
    </location>
</feature>
<reference evidence="2 3" key="1">
    <citation type="submission" date="2015-12" db="EMBL/GenBank/DDBJ databases">
        <title>Draft genome sequence of the thermoanaerobe Thermotalea metallivorans, an isolate from the runoff channel of the Great Artesian Basin, Australia.</title>
        <authorList>
            <person name="Patel B.K."/>
        </authorList>
    </citation>
    <scope>NUCLEOTIDE SEQUENCE [LARGE SCALE GENOMIC DNA]</scope>
    <source>
        <strain evidence="2 3">B2-1</strain>
    </source>
</reference>
<sequence>MEPLNIVGNRVIRVDGRAKVKGEALYPQDIYLEGMLYGKTLRSEKPHAYIQVEIEEGEKTPGVVKILTAKDVTGQNHHGVLFKDHEVLCSERVRRIGDPIAFVIATSEKAACEGLAKIKVRYTELPAVFDPVEAIAKDAPKIHGESNIIYHYRCRKGNVEEGFKNCHVIVEREYKTSMVDHAFLQPEAGVAYWDQEGNIVVCAATQYPHFDQLEVAEALGLPKEKVKIINPAVGGAFGGREDITLQIHLALGAYLTGKAVKAVYSREESFYAHAKRHPIIMRYKTGASKEGKLLAMEATLIGDTGAYASWAVNVMRKAGVHATGPYEIPNVKIDSYAVYTNNPFCGAMRGFGATQVPIASEQQMDILAQALGMDPVRFRLFNCFRVGSETANGQILHESVPLERCIEAVGQRLFHGLR</sequence>